<dbReference type="Gene3D" id="3.30.1460.30">
    <property type="entry name" value="YgaC/TfoX-N like chaperone"/>
    <property type="match status" value="1"/>
</dbReference>
<gene>
    <name evidence="3" type="ORF">CH360_14055</name>
    <name evidence="4" type="ORF">CH373_15595</name>
</gene>
<accession>A0A2M9ZJD7</accession>
<dbReference type="PANTHER" id="PTHR36121:SF1">
    <property type="entry name" value="PROTEIN SXY"/>
    <property type="match status" value="1"/>
</dbReference>
<protein>
    <submittedName>
        <fullName evidence="4">Competence protein TfoX</fullName>
    </submittedName>
</protein>
<dbReference type="Proteomes" id="UP000231962">
    <property type="component" value="Unassembled WGS sequence"/>
</dbReference>
<dbReference type="EMBL" id="NPDY01000015">
    <property type="protein sequence ID" value="PJZ68837.1"/>
    <property type="molecule type" value="Genomic_DNA"/>
</dbReference>
<evidence type="ECO:0000313" key="6">
    <source>
        <dbReference type="Proteomes" id="UP000231990"/>
    </source>
</evidence>
<feature type="compositionally biased region" description="Basic residues" evidence="1">
    <location>
        <begin position="133"/>
        <end position="172"/>
    </location>
</feature>
<evidence type="ECO:0000256" key="1">
    <source>
        <dbReference type="SAM" id="MobiDB-lite"/>
    </source>
</evidence>
<dbReference type="PANTHER" id="PTHR36121">
    <property type="entry name" value="PROTEIN SXY"/>
    <property type="match status" value="1"/>
</dbReference>
<evidence type="ECO:0000313" key="3">
    <source>
        <dbReference type="EMBL" id="PJZ68837.1"/>
    </source>
</evidence>
<name>A0A2M9ZJD7_9LEPT</name>
<feature type="compositionally biased region" description="Low complexity" evidence="1">
    <location>
        <begin position="116"/>
        <end position="132"/>
    </location>
</feature>
<dbReference type="Pfam" id="PF04993">
    <property type="entry name" value="TfoX_N"/>
    <property type="match status" value="1"/>
</dbReference>
<sequence length="172" mass="18761">MSSFLDHALDRLKVCGPITAKGMFGGHGLYSGSIIFGMVANDLLYFKVGAGNQAEYESAGMSPFTYEGKGGRPVRMSYWQVPEEVLEDNDDLRFWFKRAVAEAQKAASEKAKSAKSKIQIGKKPAVKKASTVSKKKAAPKKKVTAKKKAAPKKKAPLKKKPAPKKKSGSRKR</sequence>
<feature type="region of interest" description="Disordered" evidence="1">
    <location>
        <begin position="106"/>
        <end position="172"/>
    </location>
</feature>
<dbReference type="OrthoDB" id="9803291at2"/>
<dbReference type="SUPFAM" id="SSF159894">
    <property type="entry name" value="YgaC/TfoX-N like"/>
    <property type="match status" value="1"/>
</dbReference>
<reference evidence="5 6" key="1">
    <citation type="submission" date="2017-07" db="EMBL/GenBank/DDBJ databases">
        <title>Leptospira spp. isolated from tropical soils.</title>
        <authorList>
            <person name="Thibeaux R."/>
            <person name="Iraola G."/>
            <person name="Ferres I."/>
            <person name="Bierque E."/>
            <person name="Girault D."/>
            <person name="Soupe-Gilbert M.-E."/>
            <person name="Picardeau M."/>
            <person name="Goarant C."/>
        </authorList>
    </citation>
    <scope>NUCLEOTIDE SEQUENCE [LARGE SCALE GENOMIC DNA]</scope>
    <source>
        <strain evidence="4 6">FH1-B-B1</strain>
        <strain evidence="3 5">FH1-B-C1</strain>
    </source>
</reference>
<dbReference type="InterPro" id="IPR047525">
    <property type="entry name" value="TfoX-like"/>
</dbReference>
<feature type="domain" description="TfoX N-terminal" evidence="2">
    <location>
        <begin position="11"/>
        <end position="103"/>
    </location>
</feature>
<keyword evidence="5" id="KW-1185">Reference proteome</keyword>
<dbReference type="RefSeq" id="WP_100714690.1">
    <property type="nucleotide sequence ID" value="NZ_NPDY01000015.1"/>
</dbReference>
<comment type="caution">
    <text evidence="4">The sequence shown here is derived from an EMBL/GenBank/DDBJ whole genome shotgun (WGS) entry which is preliminary data.</text>
</comment>
<dbReference type="EMBL" id="NPDZ01000012">
    <property type="protein sequence ID" value="PJZ72168.1"/>
    <property type="molecule type" value="Genomic_DNA"/>
</dbReference>
<proteinExistence type="predicted"/>
<evidence type="ECO:0000313" key="5">
    <source>
        <dbReference type="Proteomes" id="UP000231962"/>
    </source>
</evidence>
<organism evidence="4 6">
    <name type="scientific">Leptospira perolatii</name>
    <dbReference type="NCBI Taxonomy" id="2023191"/>
    <lineage>
        <taxon>Bacteria</taxon>
        <taxon>Pseudomonadati</taxon>
        <taxon>Spirochaetota</taxon>
        <taxon>Spirochaetia</taxon>
        <taxon>Leptospirales</taxon>
        <taxon>Leptospiraceae</taxon>
        <taxon>Leptospira</taxon>
    </lineage>
</organism>
<dbReference type="Proteomes" id="UP000231990">
    <property type="component" value="Unassembled WGS sequence"/>
</dbReference>
<evidence type="ECO:0000259" key="2">
    <source>
        <dbReference type="Pfam" id="PF04993"/>
    </source>
</evidence>
<dbReference type="AlphaFoldDB" id="A0A2M9ZJD7"/>
<dbReference type="InterPro" id="IPR007076">
    <property type="entry name" value="TfoX_N"/>
</dbReference>
<evidence type="ECO:0000313" key="4">
    <source>
        <dbReference type="EMBL" id="PJZ72168.1"/>
    </source>
</evidence>